<dbReference type="Proteomes" id="UP000243426">
    <property type="component" value="Chromosome I"/>
</dbReference>
<dbReference type="AlphaFoldDB" id="A0A1H1MRW2"/>
<gene>
    <name evidence="1" type="ORF">SAMN05216198_0703</name>
</gene>
<protein>
    <submittedName>
        <fullName evidence="1">Uncharacterized protein</fullName>
    </submittedName>
</protein>
<evidence type="ECO:0000313" key="2">
    <source>
        <dbReference type="Proteomes" id="UP000243426"/>
    </source>
</evidence>
<keyword evidence="2" id="KW-1185">Reference proteome</keyword>
<dbReference type="EMBL" id="LT629748">
    <property type="protein sequence ID" value="SDR89390.1"/>
    <property type="molecule type" value="Genomic_DNA"/>
</dbReference>
<reference evidence="2" key="1">
    <citation type="submission" date="2016-10" db="EMBL/GenBank/DDBJ databases">
        <authorList>
            <person name="Varghese N."/>
            <person name="Submissions S."/>
        </authorList>
    </citation>
    <scope>NUCLEOTIDE SEQUENCE [LARGE SCALE GENOMIC DNA]</scope>
    <source>
        <strain evidence="2">2SM5</strain>
    </source>
</reference>
<accession>A0A1H1MRW2</accession>
<organism evidence="1 2">
    <name type="scientific">Halopseudomonas litoralis</name>
    <dbReference type="NCBI Taxonomy" id="797277"/>
    <lineage>
        <taxon>Bacteria</taxon>
        <taxon>Pseudomonadati</taxon>
        <taxon>Pseudomonadota</taxon>
        <taxon>Gammaproteobacteria</taxon>
        <taxon>Pseudomonadales</taxon>
        <taxon>Pseudomonadaceae</taxon>
        <taxon>Halopseudomonas</taxon>
    </lineage>
</organism>
<proteinExistence type="predicted"/>
<name>A0A1H1MRW2_9GAMM</name>
<sequence>MNNNVDFLTRKRCPSSRSSVKRLGTFLALVCFVSAHVGKGLGASRRRQTCLVFNMRFY</sequence>
<evidence type="ECO:0000313" key="1">
    <source>
        <dbReference type="EMBL" id="SDR89390.1"/>
    </source>
</evidence>